<proteinExistence type="predicted"/>
<evidence type="ECO:0000313" key="1">
    <source>
        <dbReference type="EMBL" id="KYB25714.1"/>
    </source>
</evidence>
<gene>
    <name evidence="1" type="primary">AUGUSTUS-3.0.2_34200</name>
    <name evidence="1" type="ORF">TcasGA2_TC034200</name>
</gene>
<dbReference type="KEGG" id="tca:103314152"/>
<dbReference type="EMBL" id="KQ971363">
    <property type="protein sequence ID" value="KYB25714.1"/>
    <property type="molecule type" value="Genomic_DNA"/>
</dbReference>
<reference evidence="1 2" key="2">
    <citation type="journal article" date="2010" name="Nucleic Acids Res.">
        <title>BeetleBase in 2010: revisions to provide comprehensive genomic information for Tribolium castaneum.</title>
        <authorList>
            <person name="Kim H.S."/>
            <person name="Murphy T."/>
            <person name="Xia J."/>
            <person name="Caragea D."/>
            <person name="Park Y."/>
            <person name="Beeman R.W."/>
            <person name="Lorenzen M.D."/>
            <person name="Butcher S."/>
            <person name="Manak J.R."/>
            <person name="Brown S.J."/>
        </authorList>
    </citation>
    <scope>GENOME REANNOTATION</scope>
    <source>
        <strain evidence="1 2">Georgia GA2</strain>
    </source>
</reference>
<reference evidence="1 2" key="1">
    <citation type="journal article" date="2008" name="Nature">
        <title>The genome of the model beetle and pest Tribolium castaneum.</title>
        <authorList>
            <consortium name="Tribolium Genome Sequencing Consortium"/>
            <person name="Richards S."/>
            <person name="Gibbs R.A."/>
            <person name="Weinstock G.M."/>
            <person name="Brown S.J."/>
            <person name="Denell R."/>
            <person name="Beeman R.W."/>
            <person name="Gibbs R."/>
            <person name="Beeman R.W."/>
            <person name="Brown S.J."/>
            <person name="Bucher G."/>
            <person name="Friedrich M."/>
            <person name="Grimmelikhuijzen C.J."/>
            <person name="Klingler M."/>
            <person name="Lorenzen M."/>
            <person name="Richards S."/>
            <person name="Roth S."/>
            <person name="Schroder R."/>
            <person name="Tautz D."/>
            <person name="Zdobnov E.M."/>
            <person name="Muzny D."/>
            <person name="Gibbs R.A."/>
            <person name="Weinstock G.M."/>
            <person name="Attaway T."/>
            <person name="Bell S."/>
            <person name="Buhay C.J."/>
            <person name="Chandrabose M.N."/>
            <person name="Chavez D."/>
            <person name="Clerk-Blankenburg K.P."/>
            <person name="Cree A."/>
            <person name="Dao M."/>
            <person name="Davis C."/>
            <person name="Chacko J."/>
            <person name="Dinh H."/>
            <person name="Dugan-Rocha S."/>
            <person name="Fowler G."/>
            <person name="Garner T.T."/>
            <person name="Garnes J."/>
            <person name="Gnirke A."/>
            <person name="Hawes A."/>
            <person name="Hernandez J."/>
            <person name="Hines S."/>
            <person name="Holder M."/>
            <person name="Hume J."/>
            <person name="Jhangiani S.N."/>
            <person name="Joshi V."/>
            <person name="Khan Z.M."/>
            <person name="Jackson L."/>
            <person name="Kovar C."/>
            <person name="Kowis A."/>
            <person name="Lee S."/>
            <person name="Lewis L.R."/>
            <person name="Margolis J."/>
            <person name="Morgan M."/>
            <person name="Nazareth L.V."/>
            <person name="Nguyen N."/>
            <person name="Okwuonu G."/>
            <person name="Parker D."/>
            <person name="Richards S."/>
            <person name="Ruiz S.J."/>
            <person name="Santibanez J."/>
            <person name="Savard J."/>
            <person name="Scherer S.E."/>
            <person name="Schneider B."/>
            <person name="Sodergren E."/>
            <person name="Tautz D."/>
            <person name="Vattahil S."/>
            <person name="Villasana D."/>
            <person name="White C.S."/>
            <person name="Wright R."/>
            <person name="Park Y."/>
            <person name="Beeman R.W."/>
            <person name="Lord J."/>
            <person name="Oppert B."/>
            <person name="Lorenzen M."/>
            <person name="Brown S."/>
            <person name="Wang L."/>
            <person name="Savard J."/>
            <person name="Tautz D."/>
            <person name="Richards S."/>
            <person name="Weinstock G."/>
            <person name="Gibbs R.A."/>
            <person name="Liu Y."/>
            <person name="Worley K."/>
            <person name="Weinstock G."/>
            <person name="Elsik C.G."/>
            <person name="Reese J.T."/>
            <person name="Elhaik E."/>
            <person name="Landan G."/>
            <person name="Graur D."/>
            <person name="Arensburger P."/>
            <person name="Atkinson P."/>
            <person name="Beeman R.W."/>
            <person name="Beidler J."/>
            <person name="Brown S.J."/>
            <person name="Demuth J.P."/>
            <person name="Drury D.W."/>
            <person name="Du Y.Z."/>
            <person name="Fujiwara H."/>
            <person name="Lorenzen M."/>
            <person name="Maselli V."/>
            <person name="Osanai M."/>
            <person name="Park Y."/>
            <person name="Robertson H.M."/>
            <person name="Tu Z."/>
            <person name="Wang J.J."/>
            <person name="Wang S."/>
            <person name="Richards S."/>
            <person name="Song H."/>
            <person name="Zhang L."/>
            <person name="Sodergren E."/>
            <person name="Werner D."/>
            <person name="Stanke M."/>
            <person name="Morgenstern B."/>
            <person name="Solovyev V."/>
            <person name="Kosarev P."/>
            <person name="Brown G."/>
            <person name="Chen H.C."/>
            <person name="Ermolaeva O."/>
            <person name="Hlavina W."/>
            <person name="Kapustin Y."/>
            <person name="Kiryutin B."/>
            <person name="Kitts P."/>
            <person name="Maglott D."/>
            <person name="Pruitt K."/>
            <person name="Sapojnikov V."/>
            <person name="Souvorov A."/>
            <person name="Mackey A.J."/>
            <person name="Waterhouse R.M."/>
            <person name="Wyder S."/>
            <person name="Zdobnov E.M."/>
            <person name="Zdobnov E.M."/>
            <person name="Wyder S."/>
            <person name="Kriventseva E.V."/>
            <person name="Kadowaki T."/>
            <person name="Bork P."/>
            <person name="Aranda M."/>
            <person name="Bao R."/>
            <person name="Beermann A."/>
            <person name="Berns N."/>
            <person name="Bolognesi R."/>
            <person name="Bonneton F."/>
            <person name="Bopp D."/>
            <person name="Brown S.J."/>
            <person name="Bucher G."/>
            <person name="Butts T."/>
            <person name="Chaumot A."/>
            <person name="Denell R.E."/>
            <person name="Ferrier D.E."/>
            <person name="Friedrich M."/>
            <person name="Gordon C.M."/>
            <person name="Jindra M."/>
            <person name="Klingler M."/>
            <person name="Lan Q."/>
            <person name="Lattorff H.M."/>
            <person name="Laudet V."/>
            <person name="von Levetsow C."/>
            <person name="Liu Z."/>
            <person name="Lutz R."/>
            <person name="Lynch J.A."/>
            <person name="da Fonseca R.N."/>
            <person name="Posnien N."/>
            <person name="Reuter R."/>
            <person name="Roth S."/>
            <person name="Savard J."/>
            <person name="Schinko J.B."/>
            <person name="Schmitt C."/>
            <person name="Schoppmeier M."/>
            <person name="Schroder R."/>
            <person name="Shippy T.D."/>
            <person name="Simonnet F."/>
            <person name="Marques-Souza H."/>
            <person name="Tautz D."/>
            <person name="Tomoyasu Y."/>
            <person name="Trauner J."/>
            <person name="Van der Zee M."/>
            <person name="Vervoort M."/>
            <person name="Wittkopp N."/>
            <person name="Wimmer E.A."/>
            <person name="Yang X."/>
            <person name="Jones A.K."/>
            <person name="Sattelle D.B."/>
            <person name="Ebert P.R."/>
            <person name="Nelson D."/>
            <person name="Scott J.G."/>
            <person name="Beeman R.W."/>
            <person name="Muthukrishnan S."/>
            <person name="Kramer K.J."/>
            <person name="Arakane Y."/>
            <person name="Beeman R.W."/>
            <person name="Zhu Q."/>
            <person name="Hogenkamp D."/>
            <person name="Dixit R."/>
            <person name="Oppert B."/>
            <person name="Jiang H."/>
            <person name="Zou Z."/>
            <person name="Marshall J."/>
            <person name="Elpidina E."/>
            <person name="Vinokurov K."/>
            <person name="Oppert C."/>
            <person name="Zou Z."/>
            <person name="Evans J."/>
            <person name="Lu Z."/>
            <person name="Zhao P."/>
            <person name="Sumathipala N."/>
            <person name="Altincicek B."/>
            <person name="Vilcinskas A."/>
            <person name="Williams M."/>
            <person name="Hultmark D."/>
            <person name="Hetru C."/>
            <person name="Jiang H."/>
            <person name="Grimmelikhuijzen C.J."/>
            <person name="Hauser F."/>
            <person name="Cazzamali G."/>
            <person name="Williamson M."/>
            <person name="Park Y."/>
            <person name="Li B."/>
            <person name="Tanaka Y."/>
            <person name="Predel R."/>
            <person name="Neupert S."/>
            <person name="Schachtner J."/>
            <person name="Verleyen P."/>
            <person name="Raible F."/>
            <person name="Bork P."/>
            <person name="Friedrich M."/>
            <person name="Walden K.K."/>
            <person name="Robertson H.M."/>
            <person name="Angeli S."/>
            <person name="Foret S."/>
            <person name="Bucher G."/>
            <person name="Schuetz S."/>
            <person name="Maleszka R."/>
            <person name="Wimmer E.A."/>
            <person name="Beeman R.W."/>
            <person name="Lorenzen M."/>
            <person name="Tomoyasu Y."/>
            <person name="Miller S.C."/>
            <person name="Grossmann D."/>
            <person name="Bucher G."/>
        </authorList>
    </citation>
    <scope>NUCLEOTIDE SEQUENCE [LARGE SCALE GENOMIC DNA]</scope>
    <source>
        <strain evidence="1 2">Georgia GA2</strain>
    </source>
</reference>
<protein>
    <submittedName>
        <fullName evidence="1">Uncharacterized protein</fullName>
    </submittedName>
</protein>
<dbReference type="AlphaFoldDB" id="A0A139WCT4"/>
<sequence>MMYEKSLAETLKNLCLDLHPDPFPTKTYKKIVLQLKKITTIMEEVNERNVCCISDILTKISDDVVVFTEISEMPKNWLIPSVELCKMLTQWQVPKTFNSLLQKLLAYIVIKLSRCTSEDAASILNDFKELKVCIFTYRKNSIWNNTKLDEIIEMFVEKLIKTVKELKIDNCEEKFHLFSIMRIMITEFGKHSVYSTIIVRQLTQEVKRHYEHLKENWDLEINDYVLENFRTHLFILNNIIGTSIINIKESGKDILTELKTTLCDEEIQDKMCAREAFLVQNILRIVYVYLSAE</sequence>
<dbReference type="Proteomes" id="UP000007266">
    <property type="component" value="Linkage group 8"/>
</dbReference>
<dbReference type="OrthoDB" id="6738569at2759"/>
<accession>A0A139WCT4</accession>
<organism evidence="1 2">
    <name type="scientific">Tribolium castaneum</name>
    <name type="common">Red flour beetle</name>
    <dbReference type="NCBI Taxonomy" id="7070"/>
    <lineage>
        <taxon>Eukaryota</taxon>
        <taxon>Metazoa</taxon>
        <taxon>Ecdysozoa</taxon>
        <taxon>Arthropoda</taxon>
        <taxon>Hexapoda</taxon>
        <taxon>Insecta</taxon>
        <taxon>Pterygota</taxon>
        <taxon>Neoptera</taxon>
        <taxon>Endopterygota</taxon>
        <taxon>Coleoptera</taxon>
        <taxon>Polyphaga</taxon>
        <taxon>Cucujiformia</taxon>
        <taxon>Tenebrionidae</taxon>
        <taxon>Tenebrionidae incertae sedis</taxon>
        <taxon>Tribolium</taxon>
    </lineage>
</organism>
<evidence type="ECO:0000313" key="2">
    <source>
        <dbReference type="Proteomes" id="UP000007266"/>
    </source>
</evidence>
<name>A0A139WCT4_TRICA</name>
<dbReference type="InParanoid" id="A0A139WCT4"/>
<keyword evidence="2" id="KW-1185">Reference proteome</keyword>